<keyword evidence="3" id="KW-0540">Nuclease</keyword>
<dbReference type="InterPro" id="IPR038570">
    <property type="entry name" value="HicA_sf"/>
</dbReference>
<keyword evidence="4" id="KW-0255">Endonuclease</keyword>
<gene>
    <name evidence="8" type="ORF">COX74_01760</name>
</gene>
<keyword evidence="2" id="KW-1277">Toxin-antitoxin system</keyword>
<dbReference type="InterPro" id="IPR012933">
    <property type="entry name" value="HicA_mRNA_interferase"/>
</dbReference>
<dbReference type="GO" id="GO:0016787">
    <property type="term" value="F:hydrolase activity"/>
    <property type="evidence" value="ECO:0007669"/>
    <property type="project" value="UniProtKB-KW"/>
</dbReference>
<dbReference type="Gene3D" id="3.30.920.30">
    <property type="entry name" value="Hypothetical protein"/>
    <property type="match status" value="1"/>
</dbReference>
<comment type="similarity">
    <text evidence="1">Belongs to the HicA mRNA interferase family.</text>
</comment>
<sequence>MPKPYPLRIVLKVLLDKGFFFVSQNGSHTKYRCHHNPNLTVIVPIHGKEIRYGTFRSILRQAKLQLGDFENKK</sequence>
<accession>A0A2M7VIF5</accession>
<evidence type="ECO:0000313" key="8">
    <source>
        <dbReference type="EMBL" id="PJA01625.1"/>
    </source>
</evidence>
<evidence type="ECO:0000256" key="1">
    <source>
        <dbReference type="ARBA" id="ARBA00006620"/>
    </source>
</evidence>
<dbReference type="AlphaFoldDB" id="A0A2M7VIF5"/>
<evidence type="ECO:0000256" key="3">
    <source>
        <dbReference type="ARBA" id="ARBA00022722"/>
    </source>
</evidence>
<dbReference type="GO" id="GO:0003729">
    <property type="term" value="F:mRNA binding"/>
    <property type="evidence" value="ECO:0007669"/>
    <property type="project" value="InterPro"/>
</dbReference>
<organism evidence="8 9">
    <name type="scientific">bacterium (Candidatus Gribaldobacteria) CG_4_10_14_0_2_um_filter_41_16</name>
    <dbReference type="NCBI Taxonomy" id="2014265"/>
    <lineage>
        <taxon>Bacteria</taxon>
        <taxon>Candidatus Gribaldobacteria</taxon>
    </lineage>
</organism>
<keyword evidence="5" id="KW-0378">Hydrolase</keyword>
<evidence type="ECO:0000256" key="7">
    <source>
        <dbReference type="ARBA" id="ARBA00023016"/>
    </source>
</evidence>
<dbReference type="Proteomes" id="UP000229364">
    <property type="component" value="Unassembled WGS sequence"/>
</dbReference>
<dbReference type="Pfam" id="PF07927">
    <property type="entry name" value="HicA_toxin"/>
    <property type="match status" value="1"/>
</dbReference>
<reference evidence="9" key="1">
    <citation type="submission" date="2017-09" db="EMBL/GenBank/DDBJ databases">
        <title>Depth-based differentiation of microbial function through sediment-hosted aquifers and enrichment of novel symbionts in the deep terrestrial subsurface.</title>
        <authorList>
            <person name="Probst A.J."/>
            <person name="Ladd B."/>
            <person name="Jarett J.K."/>
            <person name="Geller-Mcgrath D.E."/>
            <person name="Sieber C.M.K."/>
            <person name="Emerson J.B."/>
            <person name="Anantharaman K."/>
            <person name="Thomas B.C."/>
            <person name="Malmstrom R."/>
            <person name="Stieglmeier M."/>
            <person name="Klingl A."/>
            <person name="Woyke T."/>
            <person name="Ryan C.M."/>
            <person name="Banfield J.F."/>
        </authorList>
    </citation>
    <scope>NUCLEOTIDE SEQUENCE [LARGE SCALE GENOMIC DNA]</scope>
</reference>
<evidence type="ECO:0000256" key="4">
    <source>
        <dbReference type="ARBA" id="ARBA00022759"/>
    </source>
</evidence>
<name>A0A2M7VIF5_9BACT</name>
<keyword evidence="7" id="KW-0346">Stress response</keyword>
<evidence type="ECO:0000256" key="6">
    <source>
        <dbReference type="ARBA" id="ARBA00022884"/>
    </source>
</evidence>
<dbReference type="SUPFAM" id="SSF54786">
    <property type="entry name" value="YcfA/nrd intein domain"/>
    <property type="match status" value="1"/>
</dbReference>
<protein>
    <submittedName>
        <fullName evidence="8">Type II toxin-antitoxin system HicA family toxin</fullName>
    </submittedName>
</protein>
<dbReference type="EMBL" id="PFPR01000041">
    <property type="protein sequence ID" value="PJA01625.1"/>
    <property type="molecule type" value="Genomic_DNA"/>
</dbReference>
<evidence type="ECO:0000313" key="9">
    <source>
        <dbReference type="Proteomes" id="UP000229364"/>
    </source>
</evidence>
<keyword evidence="6" id="KW-0694">RNA-binding</keyword>
<comment type="caution">
    <text evidence="8">The sequence shown here is derived from an EMBL/GenBank/DDBJ whole genome shotgun (WGS) entry which is preliminary data.</text>
</comment>
<evidence type="ECO:0000256" key="2">
    <source>
        <dbReference type="ARBA" id="ARBA00022649"/>
    </source>
</evidence>
<evidence type="ECO:0000256" key="5">
    <source>
        <dbReference type="ARBA" id="ARBA00022801"/>
    </source>
</evidence>
<dbReference type="GO" id="GO:0004519">
    <property type="term" value="F:endonuclease activity"/>
    <property type="evidence" value="ECO:0007669"/>
    <property type="project" value="UniProtKB-KW"/>
</dbReference>
<proteinExistence type="inferred from homology"/>